<keyword evidence="1 4" id="KW-0378">Hydrolase</keyword>
<feature type="short sequence motif" description="GXSXG" evidence="4">
    <location>
        <begin position="44"/>
        <end position="48"/>
    </location>
</feature>
<dbReference type="Pfam" id="PF01734">
    <property type="entry name" value="Patatin"/>
    <property type="match status" value="1"/>
</dbReference>
<comment type="caution">
    <text evidence="6">The sequence shown here is derived from an EMBL/GenBank/DDBJ whole genome shotgun (WGS) entry which is preliminary data.</text>
</comment>
<comment type="caution">
    <text evidence="4">Lacks conserved residue(s) required for the propagation of feature annotation.</text>
</comment>
<dbReference type="GO" id="GO:0016787">
    <property type="term" value="F:hydrolase activity"/>
    <property type="evidence" value="ECO:0007669"/>
    <property type="project" value="UniProtKB-UniRule"/>
</dbReference>
<protein>
    <recommendedName>
        <fullName evidence="5">PNPLA domain-containing protein</fullName>
    </recommendedName>
</protein>
<gene>
    <name evidence="6" type="ORF">TP2_16630</name>
</gene>
<evidence type="ECO:0000313" key="6">
    <source>
        <dbReference type="EMBL" id="KEO55022.1"/>
    </source>
</evidence>
<feature type="short sequence motif" description="DGA/G" evidence="4">
    <location>
        <begin position="176"/>
        <end position="178"/>
    </location>
</feature>
<evidence type="ECO:0000313" key="7">
    <source>
        <dbReference type="Proteomes" id="UP000027432"/>
    </source>
</evidence>
<evidence type="ECO:0000256" key="1">
    <source>
        <dbReference type="ARBA" id="ARBA00022801"/>
    </source>
</evidence>
<dbReference type="AlphaFoldDB" id="A0A074K076"/>
<dbReference type="PANTHER" id="PTHR14226">
    <property type="entry name" value="NEUROPATHY TARGET ESTERASE/SWISS CHEESE D.MELANOGASTER"/>
    <property type="match status" value="1"/>
</dbReference>
<dbReference type="PANTHER" id="PTHR14226:SF76">
    <property type="entry name" value="NTE FAMILY PROTEIN RSSA"/>
    <property type="match status" value="1"/>
</dbReference>
<proteinExistence type="predicted"/>
<keyword evidence="2 4" id="KW-0442">Lipid degradation</keyword>
<dbReference type="InterPro" id="IPR002641">
    <property type="entry name" value="PNPLA_dom"/>
</dbReference>
<name>A0A074K076_9RHOB</name>
<feature type="active site" description="Nucleophile" evidence="4">
    <location>
        <position position="46"/>
    </location>
</feature>
<dbReference type="RefSeq" id="WP_038074239.1">
    <property type="nucleotide sequence ID" value="NZ_AUND01000005.1"/>
</dbReference>
<dbReference type="GO" id="GO:0016042">
    <property type="term" value="P:lipid catabolic process"/>
    <property type="evidence" value="ECO:0007669"/>
    <property type="project" value="UniProtKB-UniRule"/>
</dbReference>
<dbReference type="Gene3D" id="3.40.1090.10">
    <property type="entry name" value="Cytosolic phospholipase A2 catalytic domain"/>
    <property type="match status" value="2"/>
</dbReference>
<accession>A0A074K076</accession>
<reference evidence="6 7" key="1">
    <citation type="submission" date="2013-07" db="EMBL/GenBank/DDBJ databases">
        <title>Thioclava pacifica DSM 10166 Genome Sequencing.</title>
        <authorList>
            <person name="Lai Q."/>
            <person name="Shao Z."/>
        </authorList>
    </citation>
    <scope>NUCLEOTIDE SEQUENCE [LARGE SCALE GENOMIC DNA]</scope>
    <source>
        <strain evidence="6 7">DSM 10166</strain>
    </source>
</reference>
<dbReference type="InterPro" id="IPR016035">
    <property type="entry name" value="Acyl_Trfase/lysoPLipase"/>
</dbReference>
<dbReference type="OrthoDB" id="5290098at2"/>
<keyword evidence="7" id="KW-1185">Reference proteome</keyword>
<keyword evidence="3 4" id="KW-0443">Lipid metabolism</keyword>
<dbReference type="EMBL" id="AUND01000005">
    <property type="protein sequence ID" value="KEO55022.1"/>
    <property type="molecule type" value="Genomic_DNA"/>
</dbReference>
<dbReference type="Proteomes" id="UP000027432">
    <property type="component" value="Unassembled WGS sequence"/>
</dbReference>
<organism evidence="6 7">
    <name type="scientific">Thioclava pacifica DSM 10166</name>
    <dbReference type="NCBI Taxonomy" id="1353537"/>
    <lineage>
        <taxon>Bacteria</taxon>
        <taxon>Pseudomonadati</taxon>
        <taxon>Pseudomonadota</taxon>
        <taxon>Alphaproteobacteria</taxon>
        <taxon>Rhodobacterales</taxon>
        <taxon>Paracoccaceae</taxon>
        <taxon>Thioclava</taxon>
    </lineage>
</organism>
<feature type="active site" description="Proton acceptor" evidence="4">
    <location>
        <position position="176"/>
    </location>
</feature>
<sequence>MAAAGLTTPSIGLALGGGAARGLAHIVVLEALDELGVKPSFIAGCSIGALLGAAYASGLTGGEIREHALSVLGSPSAAARRLFWPGEREEKVRPINLGLFLGVSLNGLGLVRLVSPPGLARRVEDTEIPFAVSSTDFYAGREVTIDTGEMEQAVAASIAIPGVIEAPRLNGRVMIDGAYTNPVPMDHVRERGCELLIAVDVTGKAVENEDGKAPGATELIIGGTQIMQREITRLKAQTARPDVMIVPATDRFGAHEFLKIREILAAAEPERERLKRNLSLLLDGRNGA</sequence>
<dbReference type="eggNOG" id="COG1752">
    <property type="taxonomic scope" value="Bacteria"/>
</dbReference>
<dbReference type="SUPFAM" id="SSF52151">
    <property type="entry name" value="FabD/lysophospholipase-like"/>
    <property type="match status" value="1"/>
</dbReference>
<evidence type="ECO:0000256" key="4">
    <source>
        <dbReference type="PROSITE-ProRule" id="PRU01161"/>
    </source>
</evidence>
<dbReference type="STRING" id="1353537.TP2_16630"/>
<feature type="domain" description="PNPLA" evidence="5">
    <location>
        <begin position="13"/>
        <end position="189"/>
    </location>
</feature>
<dbReference type="InterPro" id="IPR050301">
    <property type="entry name" value="NTE"/>
</dbReference>
<evidence type="ECO:0000256" key="3">
    <source>
        <dbReference type="ARBA" id="ARBA00023098"/>
    </source>
</evidence>
<dbReference type="PROSITE" id="PS51635">
    <property type="entry name" value="PNPLA"/>
    <property type="match status" value="1"/>
</dbReference>
<evidence type="ECO:0000256" key="2">
    <source>
        <dbReference type="ARBA" id="ARBA00022963"/>
    </source>
</evidence>
<evidence type="ECO:0000259" key="5">
    <source>
        <dbReference type="PROSITE" id="PS51635"/>
    </source>
</evidence>